<dbReference type="Proteomes" id="UP000823775">
    <property type="component" value="Unassembled WGS sequence"/>
</dbReference>
<feature type="compositionally biased region" description="Polar residues" evidence="1">
    <location>
        <begin position="40"/>
        <end position="64"/>
    </location>
</feature>
<evidence type="ECO:0000256" key="1">
    <source>
        <dbReference type="SAM" id="MobiDB-lite"/>
    </source>
</evidence>
<sequence length="304" mass="33885">MPLNWKNDDVQVLGTFLSLVMHPNVGYTRRKSETHRKNVDITSRTADGSPTLSSVFGDSSQPTNHPAKRRYKARITSATKTPKTKGPHRYIIVPTVCMGARPRGANNSRFINSLYWDKPIQSHSTGCDREGFHNGARPRGANNSRFINSLYWDKPIQSHSTFRRKVDDKANQFQWNTTEVPIEVSILIACIIDHVHINVGEIIADQFKRRAKQQATSFPYPSLISMLCVRASCPLFHPLDKTVRANGVITLATKTEKDAPAMNRAKGIENRTPPPSSVPSNTLEGQFQEAAASTTTPPTLLKLV</sequence>
<comment type="caution">
    <text evidence="2">The sequence shown here is derived from an EMBL/GenBank/DDBJ whole genome shotgun (WGS) entry which is preliminary data.</text>
</comment>
<protein>
    <submittedName>
        <fullName evidence="2">Uncharacterized protein</fullName>
    </submittedName>
</protein>
<feature type="region of interest" description="Disordered" evidence="1">
    <location>
        <begin position="259"/>
        <end position="281"/>
    </location>
</feature>
<dbReference type="EMBL" id="JACEIK010003368">
    <property type="protein sequence ID" value="MCD9641458.1"/>
    <property type="molecule type" value="Genomic_DNA"/>
</dbReference>
<organism evidence="2 3">
    <name type="scientific">Datura stramonium</name>
    <name type="common">Jimsonweed</name>
    <name type="synonym">Common thornapple</name>
    <dbReference type="NCBI Taxonomy" id="4076"/>
    <lineage>
        <taxon>Eukaryota</taxon>
        <taxon>Viridiplantae</taxon>
        <taxon>Streptophyta</taxon>
        <taxon>Embryophyta</taxon>
        <taxon>Tracheophyta</taxon>
        <taxon>Spermatophyta</taxon>
        <taxon>Magnoliopsida</taxon>
        <taxon>eudicotyledons</taxon>
        <taxon>Gunneridae</taxon>
        <taxon>Pentapetalae</taxon>
        <taxon>asterids</taxon>
        <taxon>lamiids</taxon>
        <taxon>Solanales</taxon>
        <taxon>Solanaceae</taxon>
        <taxon>Solanoideae</taxon>
        <taxon>Datureae</taxon>
        <taxon>Datura</taxon>
    </lineage>
</organism>
<accession>A0ABS8V2V2</accession>
<evidence type="ECO:0000313" key="3">
    <source>
        <dbReference type="Proteomes" id="UP000823775"/>
    </source>
</evidence>
<reference evidence="2 3" key="1">
    <citation type="journal article" date="2021" name="BMC Genomics">
        <title>Datura genome reveals duplications of psychoactive alkaloid biosynthetic genes and high mutation rate following tissue culture.</title>
        <authorList>
            <person name="Rajewski A."/>
            <person name="Carter-House D."/>
            <person name="Stajich J."/>
            <person name="Litt A."/>
        </authorList>
    </citation>
    <scope>NUCLEOTIDE SEQUENCE [LARGE SCALE GENOMIC DNA]</scope>
    <source>
        <strain evidence="2">AR-01</strain>
    </source>
</reference>
<feature type="region of interest" description="Disordered" evidence="1">
    <location>
        <begin position="30"/>
        <end position="70"/>
    </location>
</feature>
<gene>
    <name evidence="2" type="ORF">HAX54_027644</name>
</gene>
<evidence type="ECO:0000313" key="2">
    <source>
        <dbReference type="EMBL" id="MCD9641458.1"/>
    </source>
</evidence>
<keyword evidence="3" id="KW-1185">Reference proteome</keyword>
<name>A0ABS8V2V2_DATST</name>
<proteinExistence type="predicted"/>